<evidence type="ECO:0000313" key="1">
    <source>
        <dbReference type="EMBL" id="AOP51984.1"/>
    </source>
</evidence>
<dbReference type="EMBL" id="CP017150">
    <property type="protein sequence ID" value="AOP51984.1"/>
    <property type="molecule type" value="Genomic_DNA"/>
</dbReference>
<dbReference type="AlphaFoldDB" id="A0A1D7VZ28"/>
<dbReference type="OrthoDB" id="5051269at2"/>
<dbReference type="InterPro" id="IPR042070">
    <property type="entry name" value="PucR_C-HTH_sf"/>
</dbReference>
<reference evidence="2" key="1">
    <citation type="submission" date="2016-09" db="EMBL/GenBank/DDBJ databases">
        <title>Complete Genome Sequence of Brevibacterium linens SMQ-1335.</title>
        <authorList>
            <person name="de Melo A.G."/>
            <person name="Labrie S.J."/>
            <person name="Dumaresq J."/>
            <person name="Roberts R.J."/>
            <person name="Tremblay D.M."/>
            <person name="Moineau S."/>
        </authorList>
    </citation>
    <scope>NUCLEOTIDE SEQUENCE [LARGE SCALE GENOMIC DNA]</scope>
    <source>
        <strain evidence="2">SMQ-1335</strain>
    </source>
</reference>
<gene>
    <name evidence="1" type="ORF">BLSMQ_0266</name>
</gene>
<protein>
    <submittedName>
        <fullName evidence="1">Uncharacterized protein</fullName>
    </submittedName>
</protein>
<dbReference type="eggNOG" id="COG2508">
    <property type="taxonomic scope" value="Bacteria"/>
</dbReference>
<name>A0A1D7VZ28_BREAU</name>
<proteinExistence type="predicted"/>
<dbReference type="Gene3D" id="1.10.10.2840">
    <property type="entry name" value="PucR C-terminal helix-turn-helix domain"/>
    <property type="match status" value="1"/>
</dbReference>
<dbReference type="RefSeq" id="WP_009882179.1">
    <property type="nucleotide sequence ID" value="NZ_AAGP01000005.1"/>
</dbReference>
<dbReference type="KEGG" id="blin:BLSMQ_0266"/>
<dbReference type="Proteomes" id="UP000094793">
    <property type="component" value="Chromosome"/>
</dbReference>
<evidence type="ECO:0000313" key="2">
    <source>
        <dbReference type="Proteomes" id="UP000094793"/>
    </source>
</evidence>
<sequence>MQELLGRIANLDPQASLGLRVIACFDELMVGEVNSRALAAAAAALAGCPAGFRNGDRSRQLRIDPSGSPGAGARPAEVSALVLPDASEVWLEREGQALPNDDLILERFGLAIGVRFGFERQQLETPRDAALALDTTAPTEERVAAAVRLGLVAGHGYRVLVAPLFAVFDRRPAGPTDVVASEYGALQVLIVADQAENIAVTPAGLGPVGLIGDLPRSLRAAVVALRLSRPPEEGLVRAENFGGLVELLAESPDAVDPDAARIDEIMEAPWAESTVRVVLEAPTIRQAARDLGLHHSTVQGRVEQLARCLGYDPLTGYNRTRLGISVLRWRLRNSHVLELPGPVG</sequence>
<dbReference type="Pfam" id="PF13556">
    <property type="entry name" value="HTH_30"/>
    <property type="match status" value="1"/>
</dbReference>
<dbReference type="InterPro" id="IPR025736">
    <property type="entry name" value="PucR_C-HTH_dom"/>
</dbReference>
<dbReference type="PATRIC" id="fig|1703.10.peg.274"/>
<accession>A0A1D7VZ28</accession>
<organism evidence="1 2">
    <name type="scientific">Brevibacterium aurantiacum</name>
    <dbReference type="NCBI Taxonomy" id="273384"/>
    <lineage>
        <taxon>Bacteria</taxon>
        <taxon>Bacillati</taxon>
        <taxon>Actinomycetota</taxon>
        <taxon>Actinomycetes</taxon>
        <taxon>Micrococcales</taxon>
        <taxon>Brevibacteriaceae</taxon>
        <taxon>Brevibacterium</taxon>
    </lineage>
</organism>